<comment type="caution">
    <text evidence="2">The sequence shown here is derived from an EMBL/GenBank/DDBJ whole genome shotgun (WGS) entry which is preliminary data.</text>
</comment>
<feature type="region of interest" description="Disordered" evidence="1">
    <location>
        <begin position="31"/>
        <end position="56"/>
    </location>
</feature>
<name>A0A3F2RHA8_9STRA</name>
<feature type="compositionally biased region" description="Acidic residues" evidence="1">
    <location>
        <begin position="32"/>
        <end position="46"/>
    </location>
</feature>
<evidence type="ECO:0000313" key="3">
    <source>
        <dbReference type="Proteomes" id="UP000277300"/>
    </source>
</evidence>
<feature type="region of interest" description="Disordered" evidence="1">
    <location>
        <begin position="71"/>
        <end position="90"/>
    </location>
</feature>
<gene>
    <name evidence="2" type="ORF">BBP00_00007745</name>
</gene>
<accession>A0A3F2RHA8</accession>
<reference evidence="2 3" key="1">
    <citation type="submission" date="2018-07" db="EMBL/GenBank/DDBJ databases">
        <title>Genome sequencing of oomycete isolates from Chile give support for New Zealand origin for Phytophthora kernoviae and make available the first Nothophytophthora sp. genome.</title>
        <authorList>
            <person name="Studholme D.J."/>
            <person name="Sanfuentes E."/>
            <person name="Panda P."/>
            <person name="Hill R."/>
            <person name="Sambles C."/>
            <person name="Grant M."/>
            <person name="Williams N.M."/>
            <person name="Mcdougal R.L."/>
        </authorList>
    </citation>
    <scope>NUCLEOTIDE SEQUENCE [LARGE SCALE GENOMIC DNA]</scope>
    <source>
        <strain evidence="2">Chile6</strain>
    </source>
</reference>
<evidence type="ECO:0000313" key="2">
    <source>
        <dbReference type="EMBL" id="RLN56973.1"/>
    </source>
</evidence>
<protein>
    <submittedName>
        <fullName evidence="2">Uncharacterized protein</fullName>
    </submittedName>
</protein>
<dbReference type="AlphaFoldDB" id="A0A3F2RHA8"/>
<evidence type="ECO:0000256" key="1">
    <source>
        <dbReference type="SAM" id="MobiDB-lite"/>
    </source>
</evidence>
<dbReference type="OrthoDB" id="129477at2759"/>
<organism evidence="2 3">
    <name type="scientific">Phytophthora kernoviae</name>
    <dbReference type="NCBI Taxonomy" id="325452"/>
    <lineage>
        <taxon>Eukaryota</taxon>
        <taxon>Sar</taxon>
        <taxon>Stramenopiles</taxon>
        <taxon>Oomycota</taxon>
        <taxon>Peronosporomycetes</taxon>
        <taxon>Peronosporales</taxon>
        <taxon>Peronosporaceae</taxon>
        <taxon>Phytophthora</taxon>
    </lineage>
</organism>
<sequence>MLQIGPIVLRYWGEHYSAFVHHGVQLRLPDLESQEPEYDEATVSEDEERKENDVGKSISTAVSVQKADVITSKGSDDSHRGTAQETWDPADWNGDLDELRGLVAGPKLHRELAVVIQRLLLQEEPEHNLPEGKPLEAIVNNAEDWKKLQKLKYGNDELLQMCAPTRKTRVAAHIVCAGVFSTEIKALCSEESSADGGLAAVVRRHFQVLRTKAEYSVACYGVDHTANWAAVGRFFARALERGAVQRQLSY</sequence>
<proteinExistence type="predicted"/>
<dbReference type="EMBL" id="MBDO02000334">
    <property type="protein sequence ID" value="RLN56973.1"/>
    <property type="molecule type" value="Genomic_DNA"/>
</dbReference>
<dbReference type="Proteomes" id="UP000277300">
    <property type="component" value="Unassembled WGS sequence"/>
</dbReference>